<dbReference type="AlphaFoldDB" id="A0A451AV05"/>
<dbReference type="EMBL" id="CAADGD010000020">
    <property type="protein sequence ID" value="VFK69876.1"/>
    <property type="molecule type" value="Genomic_DNA"/>
</dbReference>
<evidence type="ECO:0000313" key="1">
    <source>
        <dbReference type="EMBL" id="VFK60613.1"/>
    </source>
</evidence>
<name>A0A451AV05_9GAMM</name>
<evidence type="ECO:0000313" key="2">
    <source>
        <dbReference type="EMBL" id="VFK69876.1"/>
    </source>
</evidence>
<proteinExistence type="predicted"/>
<reference evidence="2" key="1">
    <citation type="submission" date="2019-02" db="EMBL/GenBank/DDBJ databases">
        <authorList>
            <person name="Gruber-Vodicka R. H."/>
            <person name="Seah K. B. B."/>
        </authorList>
    </citation>
    <scope>NUCLEOTIDE SEQUENCE</scope>
    <source>
        <strain evidence="2">BECK_BY19</strain>
        <strain evidence="1">BECK_BY8</strain>
    </source>
</reference>
<organism evidence="2">
    <name type="scientific">Candidatus Kentrum sp. UNK</name>
    <dbReference type="NCBI Taxonomy" id="2126344"/>
    <lineage>
        <taxon>Bacteria</taxon>
        <taxon>Pseudomonadati</taxon>
        <taxon>Pseudomonadota</taxon>
        <taxon>Gammaproteobacteria</taxon>
        <taxon>Candidatus Kentrum</taxon>
    </lineage>
</organism>
<protein>
    <submittedName>
        <fullName evidence="2">Uncharacterized protein</fullName>
    </submittedName>
</protein>
<gene>
    <name evidence="1" type="ORF">BECKUNK1418G_GA0071005_101212</name>
    <name evidence="2" type="ORF">BECKUNK1418H_GA0071006_102030</name>
</gene>
<dbReference type="EMBL" id="CAADFZ010000012">
    <property type="protein sequence ID" value="VFK60613.1"/>
    <property type="molecule type" value="Genomic_DNA"/>
</dbReference>
<sequence>MFFRNFKVKLALGKTSSVCEAEREISKLFDGAVGPRFSFGCYILRTLRDPSLARQSNDVSLCHEILHFVQKSHLSRRVTKIRRDLFYGYST</sequence>
<accession>A0A451AV05</accession>